<evidence type="ECO:0000313" key="1">
    <source>
        <dbReference type="EMBL" id="WAJ28008.1"/>
    </source>
</evidence>
<organism evidence="1 2">
    <name type="scientific">Antarcticirhabdus aurantiaca</name>
    <dbReference type="NCBI Taxonomy" id="2606717"/>
    <lineage>
        <taxon>Bacteria</taxon>
        <taxon>Pseudomonadati</taxon>
        <taxon>Pseudomonadota</taxon>
        <taxon>Alphaproteobacteria</taxon>
        <taxon>Hyphomicrobiales</taxon>
        <taxon>Aurantimonadaceae</taxon>
        <taxon>Antarcticirhabdus</taxon>
    </lineage>
</organism>
<sequence length="48" mass="4931">MADDRPFIAVCFGGAMIVLMALVGASVIAPPLDLPVTSSSENPGRPVF</sequence>
<name>A0ACD4NMD6_9HYPH</name>
<protein>
    <submittedName>
        <fullName evidence="1">Uncharacterized protein</fullName>
    </submittedName>
</protein>
<evidence type="ECO:0000313" key="2">
    <source>
        <dbReference type="Proteomes" id="UP001163223"/>
    </source>
</evidence>
<dbReference type="Proteomes" id="UP001163223">
    <property type="component" value="Chromosome"/>
</dbReference>
<accession>A0ACD4NMD6</accession>
<reference evidence="1" key="1">
    <citation type="submission" date="2022-11" db="EMBL/GenBank/DDBJ databases">
        <title>beta-Carotene-producing bacterium, Jeongeuplla avenae sp. nov., alleviates the salt stress of Arabidopsis seedlings.</title>
        <authorList>
            <person name="Jiang L."/>
            <person name="Lee J."/>
        </authorList>
    </citation>
    <scope>NUCLEOTIDE SEQUENCE</scope>
    <source>
        <strain evidence="1">DY_R2A_6</strain>
    </source>
</reference>
<dbReference type="EMBL" id="CP113520">
    <property type="protein sequence ID" value="WAJ28008.1"/>
    <property type="molecule type" value="Genomic_DNA"/>
</dbReference>
<proteinExistence type="predicted"/>
<keyword evidence="2" id="KW-1185">Reference proteome</keyword>
<gene>
    <name evidence="1" type="ORF">OXU80_24795</name>
</gene>